<dbReference type="AlphaFoldDB" id="A0AA36UKH2"/>
<reference evidence="1 3" key="1">
    <citation type="submission" date="2011-05" db="EMBL/GenBank/DDBJ databases">
        <authorList>
            <person name="Muzny D."/>
            <person name="Qin X."/>
            <person name="Deng J."/>
            <person name="Jiang H."/>
            <person name="Liu Y."/>
            <person name="Qu J."/>
            <person name="Song X.-Z."/>
            <person name="Zhang L."/>
            <person name="Thornton R."/>
            <person name="Coyle M."/>
            <person name="Francisco L."/>
            <person name="Jackson L."/>
            <person name="Javaid M."/>
            <person name="Korchina V."/>
            <person name="Kovar C."/>
            <person name="Mata R."/>
            <person name="Mathew T."/>
            <person name="Ngo R."/>
            <person name="Nguyen L."/>
            <person name="Nguyen N."/>
            <person name="Okwuonu G."/>
            <person name="Ongeri F."/>
            <person name="Pham C."/>
            <person name="Simmons D."/>
            <person name="Wilczek-Boney K."/>
            <person name="Hale W."/>
            <person name="Jakkamsetti A."/>
            <person name="Pham P."/>
            <person name="Ruth R."/>
            <person name="San Lucas F."/>
            <person name="Warren J."/>
            <person name="Zhang J."/>
            <person name="Zhao Z."/>
            <person name="Zhou C."/>
            <person name="Zhu D."/>
            <person name="Lee S."/>
            <person name="Bess C."/>
            <person name="Blankenburg K."/>
            <person name="Forbes L."/>
            <person name="Fu Q."/>
            <person name="Gubbala S."/>
            <person name="Hirani K."/>
            <person name="Jayaseelan J.C."/>
            <person name="Lara F."/>
            <person name="Munidasa M."/>
            <person name="Palculict T."/>
            <person name="Patil S."/>
            <person name="Pu L.-L."/>
            <person name="Saada N."/>
            <person name="Tang L."/>
            <person name="Weissenberger G."/>
            <person name="Zhu Y."/>
            <person name="Hemphill L."/>
            <person name="Shang Y."/>
            <person name="Youmans B."/>
            <person name="Ayvaz T."/>
            <person name="Ross M."/>
            <person name="Santibanez J."/>
            <person name="Aqrawi P."/>
            <person name="Gross S."/>
            <person name="Joshi V."/>
            <person name="Fowler G."/>
            <person name="Nazareth L."/>
            <person name="Reid J."/>
            <person name="Worley K."/>
            <person name="Petrosino J."/>
            <person name="Highlander S."/>
            <person name="Gibbs R."/>
        </authorList>
    </citation>
    <scope>NUCLEOTIDE SEQUENCE [LARGE SCALE GENOMIC DNA]</scope>
    <source>
        <strain evidence="1 3">ATCC 33926</strain>
    </source>
</reference>
<gene>
    <name evidence="1" type="ORF">HMPREF9418_1275</name>
    <name evidence="2" type="ORF">MON40_08600</name>
</gene>
<dbReference type="EMBL" id="CP094241">
    <property type="protein sequence ID" value="UNV84082.1"/>
    <property type="molecule type" value="Genomic_DNA"/>
</dbReference>
<evidence type="ECO:0000313" key="1">
    <source>
        <dbReference type="EMBL" id="EGQ77159.1"/>
    </source>
</evidence>
<dbReference type="Proteomes" id="UP000004982">
    <property type="component" value="Unassembled WGS sequence"/>
</dbReference>
<dbReference type="EMBL" id="AFQE01000061">
    <property type="protein sequence ID" value="EGQ77159.1"/>
    <property type="molecule type" value="Genomic_DNA"/>
</dbReference>
<evidence type="ECO:0000313" key="2">
    <source>
        <dbReference type="EMBL" id="UNV84082.1"/>
    </source>
</evidence>
<reference evidence="2 4" key="2">
    <citation type="submission" date="2022-03" db="EMBL/GenBank/DDBJ databases">
        <title>Genome sequencing of Neisseria macacae.</title>
        <authorList>
            <person name="Baek M.-G."/>
        </authorList>
    </citation>
    <scope>NUCLEOTIDE SEQUENCE [LARGE SCALE GENOMIC DNA]</scope>
    <source>
        <strain evidence="2 4">ATCC 33926</strain>
    </source>
</reference>
<dbReference type="Pfam" id="PF06097">
    <property type="entry name" value="DUF945"/>
    <property type="match status" value="1"/>
</dbReference>
<dbReference type="Proteomes" id="UP000829455">
    <property type="component" value="Chromosome"/>
</dbReference>
<evidence type="ECO:0000313" key="3">
    <source>
        <dbReference type="Proteomes" id="UP000004982"/>
    </source>
</evidence>
<sequence length="422" mass="47312">MKKSIIATLVGIAALGGATVGGGIYADNKLKQEYYFQNNPDADKRLKITLDKFDMGLTSGKASWRGDITPDLCHQDTKFSIRGEDIITRGLNGYTIQTKLYLIGDDNKEIFRLDGNTVLSWGGELEGKLTAPAGSLNIDSDEVKWETATLAVKGHKADHQYHLDNFNFEWPGMTASHPDKPDSPGYQFSLKNVKYQADMEKGDTTALRNGTSLFTLDSAAFKMGNQTFDFAVDKIKAGSKQSAKDNKYAMEGQSEVENFRINNIKFDRIHYNFNLRDINGEGIDRINKFFDRQGKECVDMNSPDTQKELMEAVKTFLKTGIKFDSKGNQIYLNNSAVKADADASIPPIEYKNDEQLQQDLLSKLKYNVNAEVDKNFIREVLKLASQYDPNIKESDLDNVVKEMATALNAEVTEDKLIIKRSQ</sequence>
<proteinExistence type="predicted"/>
<evidence type="ECO:0000313" key="4">
    <source>
        <dbReference type="Proteomes" id="UP000829455"/>
    </source>
</evidence>
<dbReference type="InterPro" id="IPR010352">
    <property type="entry name" value="DUF945"/>
</dbReference>
<accession>A0AA36UKH2</accession>
<protein>
    <submittedName>
        <fullName evidence="2">DUF945 family protein</fullName>
    </submittedName>
</protein>
<keyword evidence="4" id="KW-1185">Reference proteome</keyword>
<organism evidence="1 3">
    <name type="scientific">Neisseria macacae ATCC 33926</name>
    <dbReference type="NCBI Taxonomy" id="997348"/>
    <lineage>
        <taxon>Bacteria</taxon>
        <taxon>Pseudomonadati</taxon>
        <taxon>Pseudomonadota</taxon>
        <taxon>Betaproteobacteria</taxon>
        <taxon>Neisseriales</taxon>
        <taxon>Neisseriaceae</taxon>
        <taxon>Neisseria</taxon>
    </lineage>
</organism>
<name>A0AA36UKH2_9NEIS</name>
<dbReference type="RefSeq" id="WP_003777866.1">
    <property type="nucleotide sequence ID" value="NZ_CP094241.1"/>
</dbReference>